<protein>
    <submittedName>
        <fullName evidence="1">Uncharacterized protein</fullName>
    </submittedName>
</protein>
<evidence type="ECO:0000313" key="2">
    <source>
        <dbReference type="Proteomes" id="UP000193664"/>
    </source>
</evidence>
<dbReference type="EMBL" id="LNKF01000002">
    <property type="protein sequence ID" value="OSG95757.1"/>
    <property type="molecule type" value="Genomic_DNA"/>
</dbReference>
<organism evidence="1 2">
    <name type="scientific">Bifidobacterium adolescentis</name>
    <dbReference type="NCBI Taxonomy" id="1680"/>
    <lineage>
        <taxon>Bacteria</taxon>
        <taxon>Bacillati</taxon>
        <taxon>Actinomycetota</taxon>
        <taxon>Actinomycetes</taxon>
        <taxon>Bifidobacteriales</taxon>
        <taxon>Bifidobacteriaceae</taxon>
        <taxon>Bifidobacterium</taxon>
    </lineage>
</organism>
<sequence length="104" mass="11314">MGIDEIIEYLRTLPEDAIVKVSVMDKASMARDSIVIDGVVDGGVWCREDIGTLIEDNGRNPTPENIDKVLAAVPGGLGSFSDRLTQEGWDILHDIYDGAIDALR</sequence>
<reference evidence="1 2" key="1">
    <citation type="journal article" date="2016" name="Sci. Rep.">
        <title>Evaluation of genetic diversity among strains of the human gut commensal Bifidobacterium adolescentis.</title>
        <authorList>
            <person name="Duranti S."/>
            <person name="Milani C."/>
            <person name="Lugli G.A."/>
            <person name="Mancabelli L."/>
            <person name="Turroni F."/>
            <person name="Ferrario C."/>
            <person name="Mangifesta M."/>
            <person name="Viappiani A."/>
            <person name="Sanchez B."/>
            <person name="Margolles A."/>
            <person name="van Sinderen D."/>
            <person name="Ventura M."/>
        </authorList>
    </citation>
    <scope>NUCLEOTIDE SEQUENCE [LARGE SCALE GENOMIC DNA]</scope>
    <source>
        <strain evidence="1 2">AD2-8</strain>
    </source>
</reference>
<evidence type="ECO:0000313" key="1">
    <source>
        <dbReference type="EMBL" id="OSG95757.1"/>
    </source>
</evidence>
<proteinExistence type="predicted"/>
<name>A0A1X2ZMV2_BIFAD</name>
<comment type="caution">
    <text evidence="1">The sequence shown here is derived from an EMBL/GenBank/DDBJ whole genome shotgun (WGS) entry which is preliminary data.</text>
</comment>
<dbReference type="RefSeq" id="WP_085408363.1">
    <property type="nucleotide sequence ID" value="NZ_LNKF01000002.1"/>
</dbReference>
<gene>
    <name evidence="1" type="ORF">AD0028_0998</name>
</gene>
<accession>A0A1X2ZMV2</accession>
<dbReference type="Proteomes" id="UP000193664">
    <property type="component" value="Unassembled WGS sequence"/>
</dbReference>
<dbReference type="AlphaFoldDB" id="A0A1X2ZMV2"/>